<reference evidence="2 3" key="1">
    <citation type="submission" date="2013-06" db="EMBL/GenBank/DDBJ databases">
        <title>Draft genome sequence of Thauera terpenica.</title>
        <authorList>
            <person name="Liu B."/>
            <person name="Frostegard A.H."/>
            <person name="Shapleigh J.P."/>
        </authorList>
    </citation>
    <scope>NUCLEOTIDE SEQUENCE [LARGE SCALE GENOMIC DNA]</scope>
    <source>
        <strain evidence="2 3">58Eu</strain>
    </source>
</reference>
<organism evidence="2 3">
    <name type="scientific">Thauera terpenica 58Eu</name>
    <dbReference type="NCBI Taxonomy" id="1348657"/>
    <lineage>
        <taxon>Bacteria</taxon>
        <taxon>Pseudomonadati</taxon>
        <taxon>Pseudomonadota</taxon>
        <taxon>Betaproteobacteria</taxon>
        <taxon>Rhodocyclales</taxon>
        <taxon>Zoogloeaceae</taxon>
        <taxon>Thauera</taxon>
    </lineage>
</organism>
<dbReference type="Pfam" id="PF00561">
    <property type="entry name" value="Abhydrolase_1"/>
    <property type="match status" value="1"/>
</dbReference>
<sequence length="269" mass="29589">MSAHPPPIDIAIDDHRIESDRGRLFARRWAPRLPASRVPIILLHDSLGSVELWRNFPAALSTHCARPVIAYDRLGFGRSDAFHGKLAPDFIATEADTSFAAVCEHFAIDRFILFGHSVGGGMAVHCAAKRPEACAALITESAQAFVEDRTVQGIEEASALFADPAQRERLAKYHGDKAQWVLDAWIGSWLSPAFASWSLDQTLPQLRSPLLVIHGSEDEYGSPRHPERIVALAGAAAQLALMPDTRHVPHREREAEVIERVSAFLQTVA</sequence>
<dbReference type="PATRIC" id="fig|1348657.5.peg.625"/>
<dbReference type="PANTHER" id="PTHR43194">
    <property type="entry name" value="HYDROLASE ALPHA/BETA FOLD FAMILY"/>
    <property type="match status" value="1"/>
</dbReference>
<dbReference type="PANTHER" id="PTHR43194:SF2">
    <property type="entry name" value="PEROXISOMAL MEMBRANE PROTEIN LPX1"/>
    <property type="match status" value="1"/>
</dbReference>
<protein>
    <recommendedName>
        <fullName evidence="1">AB hydrolase-1 domain-containing protein</fullName>
    </recommendedName>
</protein>
<proteinExistence type="predicted"/>
<dbReference type="InterPro" id="IPR050228">
    <property type="entry name" value="Carboxylesterase_BioH"/>
</dbReference>
<gene>
    <name evidence="2" type="ORF">M622_10435</name>
</gene>
<accession>T0B2B6</accession>
<name>T0B2B6_9RHOO</name>
<comment type="caution">
    <text evidence="2">The sequence shown here is derived from an EMBL/GenBank/DDBJ whole genome shotgun (WGS) entry which is preliminary data.</text>
</comment>
<evidence type="ECO:0000259" key="1">
    <source>
        <dbReference type="Pfam" id="PF00561"/>
    </source>
</evidence>
<dbReference type="Gene3D" id="3.40.50.1820">
    <property type="entry name" value="alpha/beta hydrolase"/>
    <property type="match status" value="1"/>
</dbReference>
<keyword evidence="3" id="KW-1185">Reference proteome</keyword>
<dbReference type="OrthoDB" id="135231at2"/>
<evidence type="ECO:0000313" key="3">
    <source>
        <dbReference type="Proteomes" id="UP000015455"/>
    </source>
</evidence>
<dbReference type="InterPro" id="IPR029058">
    <property type="entry name" value="AB_hydrolase_fold"/>
</dbReference>
<dbReference type="SUPFAM" id="SSF53474">
    <property type="entry name" value="alpha/beta-Hydrolases"/>
    <property type="match status" value="1"/>
</dbReference>
<dbReference type="AlphaFoldDB" id="T0B2B6"/>
<dbReference type="STRING" id="1348657.M622_10435"/>
<dbReference type="Proteomes" id="UP000015455">
    <property type="component" value="Unassembled WGS sequence"/>
</dbReference>
<dbReference type="RefSeq" id="WP_021248072.1">
    <property type="nucleotide sequence ID" value="NZ_ATJV01000024.1"/>
</dbReference>
<feature type="domain" description="AB hydrolase-1" evidence="1">
    <location>
        <begin position="39"/>
        <end position="152"/>
    </location>
</feature>
<dbReference type="PRINTS" id="PR00111">
    <property type="entry name" value="ABHYDROLASE"/>
</dbReference>
<dbReference type="eggNOG" id="COG1073">
    <property type="taxonomic scope" value="Bacteria"/>
</dbReference>
<dbReference type="EMBL" id="ATJV01000024">
    <property type="protein sequence ID" value="EPZ16928.1"/>
    <property type="molecule type" value="Genomic_DNA"/>
</dbReference>
<evidence type="ECO:0000313" key="2">
    <source>
        <dbReference type="EMBL" id="EPZ16928.1"/>
    </source>
</evidence>
<dbReference type="InterPro" id="IPR000073">
    <property type="entry name" value="AB_hydrolase_1"/>
</dbReference>